<evidence type="ECO:0000256" key="6">
    <source>
        <dbReference type="RuleBase" id="RU366067"/>
    </source>
</evidence>
<dbReference type="EC" id="3.4.14.-" evidence="6"/>
<comment type="caution">
    <text evidence="7">The sequence shown here is derived from an EMBL/GenBank/DDBJ whole genome shotgun (WGS) entry which is preliminary data.</text>
</comment>
<evidence type="ECO:0000256" key="3">
    <source>
        <dbReference type="ARBA" id="ARBA00022670"/>
    </source>
</evidence>
<dbReference type="InterPro" id="IPR019500">
    <property type="entry name" value="Pep_S46"/>
</dbReference>
<evidence type="ECO:0000256" key="2">
    <source>
        <dbReference type="ARBA" id="ARBA00022438"/>
    </source>
</evidence>
<keyword evidence="3 6" id="KW-0645">Protease</keyword>
<comment type="similarity">
    <text evidence="1 6">Belongs to the peptidase S46 family.</text>
</comment>
<organism evidence="7 8">
    <name type="scientific">Dokdonella ginsengisoli</name>
    <dbReference type="NCBI Taxonomy" id="363846"/>
    <lineage>
        <taxon>Bacteria</taxon>
        <taxon>Pseudomonadati</taxon>
        <taxon>Pseudomonadota</taxon>
        <taxon>Gammaproteobacteria</taxon>
        <taxon>Lysobacterales</taxon>
        <taxon>Rhodanobacteraceae</taxon>
        <taxon>Dokdonella</taxon>
    </lineage>
</organism>
<dbReference type="Pfam" id="PF10459">
    <property type="entry name" value="Peptidase_S46"/>
    <property type="match status" value="1"/>
</dbReference>
<dbReference type="RefSeq" id="WP_380022651.1">
    <property type="nucleotide sequence ID" value="NZ_JBHSHD010000016.1"/>
</dbReference>
<dbReference type="PANTHER" id="PTHR38469:SF1">
    <property type="entry name" value="PERIPLASMIC PEPTIDASE SUBFAMILY S1B"/>
    <property type="match status" value="1"/>
</dbReference>
<evidence type="ECO:0000256" key="5">
    <source>
        <dbReference type="ARBA" id="ARBA00022801"/>
    </source>
</evidence>
<gene>
    <name evidence="7" type="ORF">ACFO6Q_18765</name>
</gene>
<dbReference type="PANTHER" id="PTHR38469">
    <property type="entry name" value="PERIPLASMIC PEPTIDASE SUBFAMILY S1B"/>
    <property type="match status" value="1"/>
</dbReference>
<dbReference type="Proteomes" id="UP001595886">
    <property type="component" value="Unassembled WGS sequence"/>
</dbReference>
<evidence type="ECO:0000313" key="7">
    <source>
        <dbReference type="EMBL" id="MFC4822374.1"/>
    </source>
</evidence>
<accession>A0ABV9R0G8</accession>
<keyword evidence="4 6" id="KW-0732">Signal</keyword>
<keyword evidence="8" id="KW-1185">Reference proteome</keyword>
<dbReference type="InterPro" id="IPR009003">
    <property type="entry name" value="Peptidase_S1_PA"/>
</dbReference>
<evidence type="ECO:0000313" key="8">
    <source>
        <dbReference type="Proteomes" id="UP001595886"/>
    </source>
</evidence>
<dbReference type="InterPro" id="IPR043504">
    <property type="entry name" value="Peptidase_S1_PA_chymotrypsin"/>
</dbReference>
<keyword evidence="5 6" id="KW-0378">Hydrolase</keyword>
<sequence>MNPKPALALILMAVTSTAAFAGEGMWTPDNLPKAQVQAKYGFTPDAKWAERVQKSALRLAGGCSGSFVSPNGLVLTNHHCVNSCVQQLSSAEKDYIKSGFLAKDEKDEIKCPEIELNRLDQIVDVTERIRKATAGKSGEDYSKAEKAIKSEIEKECVGKDSADTRCDVVDLYRGGVYDLYKYHRFQDVRLAFAPELEIAFFGGDPDNFNFPRYDLDMGLLRAYENGKPVKVKEYFPFSKNGAEDGEMTVIVGNPGGTDRQLTIAQLDFARDDELIPYLMLLAERRGLLEQFRSQGAENWRVAQSDLFGTENSFKALRGRLQALQDPAVFELKRKQEKELRDFVDADPARKQKYGAAWDEIAKAVALHRNIEDRYNYIEYGRGFYSRYFEYARTLVRGAAERGKPNAERLREFSDSRLPSVTQRLFSTAPVYPDYEKVKLGWSLAKLREALGTDDAFVRQVLGKESPEALAKRLVDGSRLNDPAVRKALWEGGADAIAKSDDPFIALARQVDGDGRAIRTRYENEIESVIDKNSELIAEARFAKYGTSVYPDATFTQRFSFGEVKGWDEKGEAVKPFTTIGGAFEHATGSYPFALPQSWLDAKGRLDLGQRYNFVTTNDIIGGNSGSPVINKNAEVVGLVFDGNIHSLGGDYWYDERLNRAVSVHSGAILEALRKVYGADALVKEIESARR</sequence>
<keyword evidence="2 6" id="KW-0031">Aminopeptidase</keyword>
<dbReference type="EMBL" id="JBHSHD010000016">
    <property type="protein sequence ID" value="MFC4822374.1"/>
    <property type="molecule type" value="Genomic_DNA"/>
</dbReference>
<dbReference type="SUPFAM" id="SSF50494">
    <property type="entry name" value="Trypsin-like serine proteases"/>
    <property type="match status" value="1"/>
</dbReference>
<keyword evidence="6" id="KW-0720">Serine protease</keyword>
<evidence type="ECO:0000256" key="4">
    <source>
        <dbReference type="ARBA" id="ARBA00022729"/>
    </source>
</evidence>
<evidence type="ECO:0000256" key="1">
    <source>
        <dbReference type="ARBA" id="ARBA00010491"/>
    </source>
</evidence>
<dbReference type="Gene3D" id="2.40.10.10">
    <property type="entry name" value="Trypsin-like serine proteases"/>
    <property type="match status" value="1"/>
</dbReference>
<protein>
    <recommendedName>
        <fullName evidence="6">Dipeptidyl-peptidase</fullName>
        <ecNumber evidence="6">3.4.14.-</ecNumber>
    </recommendedName>
</protein>
<reference evidence="8" key="1">
    <citation type="journal article" date="2019" name="Int. J. Syst. Evol. Microbiol.">
        <title>The Global Catalogue of Microorganisms (GCM) 10K type strain sequencing project: providing services to taxonomists for standard genome sequencing and annotation.</title>
        <authorList>
            <consortium name="The Broad Institute Genomics Platform"/>
            <consortium name="The Broad Institute Genome Sequencing Center for Infectious Disease"/>
            <person name="Wu L."/>
            <person name="Ma J."/>
        </authorList>
    </citation>
    <scope>NUCLEOTIDE SEQUENCE [LARGE SCALE GENOMIC DNA]</scope>
    <source>
        <strain evidence="8">CCUG 30340</strain>
    </source>
</reference>
<feature type="signal peptide" evidence="6">
    <location>
        <begin position="1"/>
        <end position="21"/>
    </location>
</feature>
<feature type="chain" id="PRO_5045004063" description="Dipeptidyl-peptidase" evidence="6">
    <location>
        <begin position="22"/>
        <end position="690"/>
    </location>
</feature>
<name>A0ABV9R0G8_9GAMM</name>
<proteinExistence type="inferred from homology"/>
<comment type="function">
    <text evidence="6">Catalyzes the removal of dipeptides from the N-terminus of oligopeptides.</text>
</comment>